<feature type="compositionally biased region" description="Polar residues" evidence="1">
    <location>
        <begin position="139"/>
        <end position="153"/>
    </location>
</feature>
<evidence type="ECO:0000256" key="1">
    <source>
        <dbReference type="SAM" id="MobiDB-lite"/>
    </source>
</evidence>
<feature type="compositionally biased region" description="Low complexity" evidence="1">
    <location>
        <begin position="120"/>
        <end position="131"/>
    </location>
</feature>
<dbReference type="RefSeq" id="XP_066084470.1">
    <property type="nucleotide sequence ID" value="XM_066228373.1"/>
</dbReference>
<dbReference type="EMBL" id="CP144089">
    <property type="protein sequence ID" value="WWD06503.1"/>
    <property type="molecule type" value="Genomic_DNA"/>
</dbReference>
<sequence>MSSTTTSRTFIFTPPPDGAPVGWVPSNADDTSTGGGGGLSKTVLAIVLTISGVVGFWLIAMIYWIYSIRKLNKTKLLAQHSTEGRRQTWIDSTNIPSPPISPMTHTFGIGIGRMMNDTKSAQSSSSTSSGDSSDHRKSITSTVVGSEYSTKSSEGGKKGILKTENREKEKEKRRY</sequence>
<dbReference type="GeneID" id="91103395"/>
<evidence type="ECO:0000313" key="3">
    <source>
        <dbReference type="EMBL" id="WWD06503.1"/>
    </source>
</evidence>
<name>A0AAX4KMB7_9TREE</name>
<dbReference type="AlphaFoldDB" id="A0AAX4KMB7"/>
<keyword evidence="2" id="KW-0812">Transmembrane</keyword>
<keyword evidence="2" id="KW-0472">Membrane</keyword>
<dbReference type="Proteomes" id="UP001358614">
    <property type="component" value="Chromosome 1"/>
</dbReference>
<protein>
    <recommendedName>
        <fullName evidence="5">Mid2 domain-containing protein</fullName>
    </recommendedName>
</protein>
<organism evidence="3 4">
    <name type="scientific">Kwoniella europaea PYCC6329</name>
    <dbReference type="NCBI Taxonomy" id="1423913"/>
    <lineage>
        <taxon>Eukaryota</taxon>
        <taxon>Fungi</taxon>
        <taxon>Dikarya</taxon>
        <taxon>Basidiomycota</taxon>
        <taxon>Agaricomycotina</taxon>
        <taxon>Tremellomycetes</taxon>
        <taxon>Tremellales</taxon>
        <taxon>Cryptococcaceae</taxon>
        <taxon>Kwoniella</taxon>
    </lineage>
</organism>
<feature type="compositionally biased region" description="Basic and acidic residues" evidence="1">
    <location>
        <begin position="154"/>
        <end position="175"/>
    </location>
</feature>
<feature type="transmembrane region" description="Helical" evidence="2">
    <location>
        <begin position="43"/>
        <end position="66"/>
    </location>
</feature>
<keyword evidence="2" id="KW-1133">Transmembrane helix</keyword>
<dbReference type="KEGG" id="ker:91103395"/>
<keyword evidence="4" id="KW-1185">Reference proteome</keyword>
<accession>A0AAX4KMB7</accession>
<evidence type="ECO:0000256" key="2">
    <source>
        <dbReference type="SAM" id="Phobius"/>
    </source>
</evidence>
<evidence type="ECO:0008006" key="5">
    <source>
        <dbReference type="Google" id="ProtNLM"/>
    </source>
</evidence>
<evidence type="ECO:0000313" key="4">
    <source>
        <dbReference type="Proteomes" id="UP001358614"/>
    </source>
</evidence>
<gene>
    <name evidence="3" type="ORF">V865_004594</name>
</gene>
<proteinExistence type="predicted"/>
<reference evidence="3 4" key="1">
    <citation type="submission" date="2024-01" db="EMBL/GenBank/DDBJ databases">
        <title>Comparative genomics of Cryptococcus and Kwoniella reveals pathogenesis evolution and contrasting modes of karyotype evolution via chromosome fusion or intercentromeric recombination.</title>
        <authorList>
            <person name="Coelho M.A."/>
            <person name="David-Palma M."/>
            <person name="Shea T."/>
            <person name="Bowers K."/>
            <person name="McGinley-Smith S."/>
            <person name="Mohammad A.W."/>
            <person name="Gnirke A."/>
            <person name="Yurkov A.M."/>
            <person name="Nowrousian M."/>
            <person name="Sun S."/>
            <person name="Cuomo C.A."/>
            <person name="Heitman J."/>
        </authorList>
    </citation>
    <scope>NUCLEOTIDE SEQUENCE [LARGE SCALE GENOMIC DNA]</scope>
    <source>
        <strain evidence="3 4">PYCC6329</strain>
    </source>
</reference>
<feature type="region of interest" description="Disordered" evidence="1">
    <location>
        <begin position="116"/>
        <end position="175"/>
    </location>
</feature>